<dbReference type="GO" id="GO:0005179">
    <property type="term" value="F:hormone activity"/>
    <property type="evidence" value="ECO:0007669"/>
    <property type="project" value="InterPro"/>
</dbReference>
<comment type="similarity">
    <text evidence="2">Belongs to the glucagon family.</text>
</comment>
<feature type="region of interest" description="Disordered" evidence="4">
    <location>
        <begin position="57"/>
        <end position="79"/>
    </location>
</feature>
<sequence>MNENAYVQKLVKSLVGLNQRSQRHADGMFTSELSKMRGNAQVQKLIKSLVGYKRSVPESSGLERQMEESGFTDHAENDLGSKEQLTKLRAFLNHVQHLRGSDEVDGSSGLIHTDI</sequence>
<evidence type="ECO:0000256" key="3">
    <source>
        <dbReference type="ARBA" id="ARBA00022525"/>
    </source>
</evidence>
<keyword evidence="3" id="KW-0964">Secreted</keyword>
<organism evidence="6 7">
    <name type="scientific">Pelusios castaneus</name>
    <name type="common">West African mud turtle</name>
    <dbReference type="NCBI Taxonomy" id="367368"/>
    <lineage>
        <taxon>Eukaryota</taxon>
        <taxon>Metazoa</taxon>
        <taxon>Chordata</taxon>
        <taxon>Craniata</taxon>
        <taxon>Vertebrata</taxon>
        <taxon>Euteleostomi</taxon>
        <taxon>Archelosauria</taxon>
        <taxon>Testudinata</taxon>
        <taxon>Testudines</taxon>
        <taxon>Pleurodira</taxon>
        <taxon>Pelomedusidae</taxon>
        <taxon>Pelusios</taxon>
    </lineage>
</organism>
<dbReference type="PROSITE" id="PS00260">
    <property type="entry name" value="GLUCAGON"/>
    <property type="match status" value="1"/>
</dbReference>
<evidence type="ECO:0000256" key="4">
    <source>
        <dbReference type="SAM" id="MobiDB-lite"/>
    </source>
</evidence>
<keyword evidence="7" id="KW-1185">Reference proteome</keyword>
<evidence type="ECO:0000256" key="1">
    <source>
        <dbReference type="ARBA" id="ARBA00004613"/>
    </source>
</evidence>
<dbReference type="Pfam" id="PF00123">
    <property type="entry name" value="Hormone_2"/>
    <property type="match status" value="1"/>
</dbReference>
<proteinExistence type="inferred from homology"/>
<name>A0A8C8S2S0_9SAUR</name>
<evidence type="ECO:0000256" key="2">
    <source>
        <dbReference type="ARBA" id="ARBA00008369"/>
    </source>
</evidence>
<dbReference type="GO" id="GO:0005576">
    <property type="term" value="C:extracellular region"/>
    <property type="evidence" value="ECO:0007669"/>
    <property type="project" value="UniProtKB-SubCell"/>
</dbReference>
<protein>
    <recommendedName>
        <fullName evidence="5">Glucagon / GIP / secretin / VIP family domain-containing protein</fullName>
    </recommendedName>
</protein>
<dbReference type="AlphaFoldDB" id="A0A8C8S2S0"/>
<accession>A0A8C8S2S0</accession>
<reference evidence="6" key="1">
    <citation type="submission" date="2025-08" db="UniProtKB">
        <authorList>
            <consortium name="Ensembl"/>
        </authorList>
    </citation>
    <scope>IDENTIFICATION</scope>
</reference>
<dbReference type="InterPro" id="IPR000532">
    <property type="entry name" value="Glucagon_GIP_secretin_VIP"/>
</dbReference>
<dbReference type="Proteomes" id="UP000694393">
    <property type="component" value="Unplaced"/>
</dbReference>
<feature type="compositionally biased region" description="Basic and acidic residues" evidence="4">
    <location>
        <begin position="64"/>
        <end position="79"/>
    </location>
</feature>
<dbReference type="Ensembl" id="ENSPCET00000013617.1">
    <property type="protein sequence ID" value="ENSPCEP00000013139.1"/>
    <property type="gene ID" value="ENSPCEG00000010441.1"/>
</dbReference>
<feature type="domain" description="Glucagon / GIP / secretin / VIP family" evidence="5">
    <location>
        <begin position="24"/>
        <end position="46"/>
    </location>
</feature>
<reference evidence="6" key="2">
    <citation type="submission" date="2025-09" db="UniProtKB">
        <authorList>
            <consortium name="Ensembl"/>
        </authorList>
    </citation>
    <scope>IDENTIFICATION</scope>
</reference>
<evidence type="ECO:0000259" key="5">
    <source>
        <dbReference type="PROSITE" id="PS00260"/>
    </source>
</evidence>
<evidence type="ECO:0000313" key="7">
    <source>
        <dbReference type="Proteomes" id="UP000694393"/>
    </source>
</evidence>
<comment type="subcellular location">
    <subcellularLocation>
        <location evidence="1">Secreted</location>
    </subcellularLocation>
</comment>
<evidence type="ECO:0000313" key="6">
    <source>
        <dbReference type="Ensembl" id="ENSPCEP00000013139.1"/>
    </source>
</evidence>
<dbReference type="SMART" id="SM00070">
    <property type="entry name" value="GLUCA"/>
    <property type="match status" value="1"/>
</dbReference>